<dbReference type="Proteomes" id="UP000049855">
    <property type="component" value="Unassembled WGS sequence"/>
</dbReference>
<gene>
    <name evidence="1" type="ORF">SpAn4DRAFT_2717</name>
</gene>
<accession>A0A0U1KXV9</accession>
<proteinExistence type="predicted"/>
<keyword evidence="2" id="KW-1185">Reference proteome</keyword>
<protein>
    <submittedName>
        <fullName evidence="1">Uncharacterized protein</fullName>
    </submittedName>
</protein>
<sequence length="80" mass="9391">MAIWRVEVDNKEVNRHRKWLNQRGFSSAHYFASNGFSLEKMRQMATEGKLHAVQCAIGKSVRWYYMESQAELARLRGELS</sequence>
<name>A0A0U1KXV9_9FIRM</name>
<evidence type="ECO:0000313" key="2">
    <source>
        <dbReference type="Proteomes" id="UP000049855"/>
    </source>
</evidence>
<evidence type="ECO:0000313" key="1">
    <source>
        <dbReference type="EMBL" id="CQR72257.1"/>
    </source>
</evidence>
<dbReference type="EMBL" id="CTRP01000010">
    <property type="protein sequence ID" value="CQR72257.1"/>
    <property type="molecule type" value="Genomic_DNA"/>
</dbReference>
<dbReference type="AlphaFoldDB" id="A0A0U1KXV9"/>
<organism evidence="1 2">
    <name type="scientific">Sporomusa ovata</name>
    <dbReference type="NCBI Taxonomy" id="2378"/>
    <lineage>
        <taxon>Bacteria</taxon>
        <taxon>Bacillati</taxon>
        <taxon>Bacillota</taxon>
        <taxon>Negativicutes</taxon>
        <taxon>Selenomonadales</taxon>
        <taxon>Sporomusaceae</taxon>
        <taxon>Sporomusa</taxon>
    </lineage>
</organism>
<reference evidence="2" key="1">
    <citation type="submission" date="2015-03" db="EMBL/GenBank/DDBJ databases">
        <authorList>
            <person name="Nijsse Bart"/>
        </authorList>
    </citation>
    <scope>NUCLEOTIDE SEQUENCE [LARGE SCALE GENOMIC DNA]</scope>
</reference>
<dbReference type="RefSeq" id="WP_021166982.1">
    <property type="nucleotide sequence ID" value="NZ_CTRP01000010.1"/>
</dbReference>